<gene>
    <name evidence="1" type="ORF">C7384_1127</name>
</gene>
<dbReference type="RefSeq" id="WP_089940271.1">
    <property type="nucleotide sequence ID" value="NZ_QEKT01000012.1"/>
</dbReference>
<organism evidence="1 2">
    <name type="scientific">Convivina intestini</name>
    <dbReference type="NCBI Taxonomy" id="1505726"/>
    <lineage>
        <taxon>Bacteria</taxon>
        <taxon>Bacillati</taxon>
        <taxon>Bacillota</taxon>
        <taxon>Bacilli</taxon>
        <taxon>Lactobacillales</taxon>
        <taxon>Lactobacillaceae</taxon>
        <taxon>Convivina</taxon>
    </lineage>
</organism>
<protein>
    <submittedName>
        <fullName evidence="1">Superfamily 6 holin (LLH)</fullName>
    </submittedName>
</protein>
<sequence>MKITQLYELLVMLLALLGLFGPLIHAGISLIKKYSVNIEKVTKLHNVALVAGWFDDAVSALENTDMVGADKRQEAIERVKERLNANGMNGLFSNQQLGDKLEYAVQKMNERASKSLNQADKGKFSEVKLNFGTQSSANTSISESNSASIQRALLSQYGGK</sequence>
<keyword evidence="2" id="KW-1185">Reference proteome</keyword>
<dbReference type="AlphaFoldDB" id="A0A2U1D4D3"/>
<evidence type="ECO:0000313" key="2">
    <source>
        <dbReference type="Proteomes" id="UP000245433"/>
    </source>
</evidence>
<name>A0A2U1D4D3_9LACO</name>
<dbReference type="Proteomes" id="UP000245433">
    <property type="component" value="Unassembled WGS sequence"/>
</dbReference>
<comment type="caution">
    <text evidence="1">The sequence shown here is derived from an EMBL/GenBank/DDBJ whole genome shotgun (WGS) entry which is preliminary data.</text>
</comment>
<evidence type="ECO:0000313" key="1">
    <source>
        <dbReference type="EMBL" id="PVY82535.1"/>
    </source>
</evidence>
<dbReference type="EMBL" id="QEKT01000012">
    <property type="protein sequence ID" value="PVY82535.1"/>
    <property type="molecule type" value="Genomic_DNA"/>
</dbReference>
<accession>A0A2U1D4D3</accession>
<dbReference type="Pfam" id="PF09682">
    <property type="entry name" value="Phage_holin_6_1"/>
    <property type="match status" value="1"/>
</dbReference>
<reference evidence="1 2" key="1">
    <citation type="submission" date="2018-04" db="EMBL/GenBank/DDBJ databases">
        <title>Genomic Encyclopedia of Type Strains, Phase IV (KMG-IV): sequencing the most valuable type-strain genomes for metagenomic binning, comparative biology and taxonomic classification.</title>
        <authorList>
            <person name="Goeker M."/>
        </authorList>
    </citation>
    <scope>NUCLEOTIDE SEQUENCE [LARGE SCALE GENOMIC DNA]</scope>
    <source>
        <strain evidence="1 2">DSM 28795</strain>
    </source>
</reference>
<dbReference type="InterPro" id="IPR010026">
    <property type="entry name" value="Phage_holin_LL-H"/>
</dbReference>
<proteinExistence type="predicted"/>